<comment type="caution">
    <text evidence="2">The sequence shown here is derived from an EMBL/GenBank/DDBJ whole genome shotgun (WGS) entry which is preliminary data.</text>
</comment>
<accession>A0ABS2R103</accession>
<reference evidence="2 3" key="1">
    <citation type="submission" date="2021-01" db="EMBL/GenBank/DDBJ databases">
        <title>Genomic Encyclopedia of Type Strains, Phase IV (KMG-IV): sequencing the most valuable type-strain genomes for metagenomic binning, comparative biology and taxonomic classification.</title>
        <authorList>
            <person name="Goeker M."/>
        </authorList>
    </citation>
    <scope>NUCLEOTIDE SEQUENCE [LARGE SCALE GENOMIC DNA]</scope>
    <source>
        <strain evidence="2 3">DSM 104297</strain>
    </source>
</reference>
<dbReference type="Gene3D" id="4.10.810.10">
    <property type="entry name" value="Virus Scaffolding Protein, Chain A"/>
    <property type="match status" value="1"/>
</dbReference>
<evidence type="ECO:0000313" key="2">
    <source>
        <dbReference type="EMBL" id="MBM7704686.1"/>
    </source>
</evidence>
<dbReference type="InterPro" id="IPR014957">
    <property type="entry name" value="IDEAL_dom"/>
</dbReference>
<feature type="domain" description="IDEAL" evidence="1">
    <location>
        <begin position="31"/>
        <end position="67"/>
    </location>
</feature>
<dbReference type="EMBL" id="JAFBFC010000008">
    <property type="protein sequence ID" value="MBM7704686.1"/>
    <property type="molecule type" value="Genomic_DNA"/>
</dbReference>
<gene>
    <name evidence="2" type="ORF">JOC83_003545</name>
</gene>
<sequence length="76" mass="9167">MNYHGRRANEYYKEKQSIVRPTRFEEEASAFLNHISYSFNKKHLLSLIDQSLDRKDKNSFIQLTTEYNNLVQLQQK</sequence>
<dbReference type="Pfam" id="PF08858">
    <property type="entry name" value="IDEAL"/>
    <property type="match status" value="1"/>
</dbReference>
<organism evidence="2 3">
    <name type="scientific">Priestia iocasae</name>
    <dbReference type="NCBI Taxonomy" id="2291674"/>
    <lineage>
        <taxon>Bacteria</taxon>
        <taxon>Bacillati</taxon>
        <taxon>Bacillota</taxon>
        <taxon>Bacilli</taxon>
        <taxon>Bacillales</taxon>
        <taxon>Bacillaceae</taxon>
        <taxon>Priestia</taxon>
    </lineage>
</organism>
<evidence type="ECO:0000259" key="1">
    <source>
        <dbReference type="SMART" id="SM00914"/>
    </source>
</evidence>
<dbReference type="InterPro" id="IPR027393">
    <property type="entry name" value="Virus_scaffolding_prot_C"/>
</dbReference>
<dbReference type="Proteomes" id="UP000809829">
    <property type="component" value="Unassembled WGS sequence"/>
</dbReference>
<keyword evidence="3" id="KW-1185">Reference proteome</keyword>
<dbReference type="RefSeq" id="WP_205188687.1">
    <property type="nucleotide sequence ID" value="NZ_JAFBFC010000008.1"/>
</dbReference>
<evidence type="ECO:0000313" key="3">
    <source>
        <dbReference type="Proteomes" id="UP000809829"/>
    </source>
</evidence>
<proteinExistence type="predicted"/>
<name>A0ABS2R103_9BACI</name>
<protein>
    <submittedName>
        <fullName evidence="2">Uncharacterized protein YpiB (UPF0302 family)</fullName>
    </submittedName>
</protein>
<dbReference type="SMART" id="SM00914">
    <property type="entry name" value="IDEAL"/>
    <property type="match status" value="1"/>
</dbReference>